<keyword evidence="1" id="KW-0812">Transmembrane</keyword>
<comment type="caution">
    <text evidence="2">The sequence shown here is derived from an EMBL/GenBank/DDBJ whole genome shotgun (WGS) entry which is preliminary data.</text>
</comment>
<reference evidence="2" key="1">
    <citation type="submission" date="2019-08" db="EMBL/GenBank/DDBJ databases">
        <authorList>
            <person name="Kucharzyk K."/>
            <person name="Murdoch R.W."/>
            <person name="Higgins S."/>
            <person name="Loffler F."/>
        </authorList>
    </citation>
    <scope>NUCLEOTIDE SEQUENCE</scope>
</reference>
<sequence length="153" mass="17288">MAVCTALIFGVQVAFSALPNIELVTLLFLLYTHWFGKRALLIVYAFVGLEILLYGAHLWAITYLYIWSLLWLVAFCFSLRQRPTIFWAIVGGGYGLLFGLLCTPVYFVTSGPQAAFAWWVAGIPFDIVHCCGNVLTILVLYQPLDQLYQKHFA</sequence>
<evidence type="ECO:0000313" key="2">
    <source>
        <dbReference type="EMBL" id="MPM76905.1"/>
    </source>
</evidence>
<name>A0A645CIX8_9ZZZZ</name>
<feature type="transmembrane region" description="Helical" evidence="1">
    <location>
        <begin position="39"/>
        <end position="56"/>
    </location>
</feature>
<keyword evidence="1" id="KW-0472">Membrane</keyword>
<keyword evidence="1" id="KW-1133">Transmembrane helix</keyword>
<dbReference type="EMBL" id="VSSQ01027585">
    <property type="protein sequence ID" value="MPM76905.1"/>
    <property type="molecule type" value="Genomic_DNA"/>
</dbReference>
<feature type="transmembrane region" description="Helical" evidence="1">
    <location>
        <begin position="86"/>
        <end position="109"/>
    </location>
</feature>
<organism evidence="2">
    <name type="scientific">bioreactor metagenome</name>
    <dbReference type="NCBI Taxonomy" id="1076179"/>
    <lineage>
        <taxon>unclassified sequences</taxon>
        <taxon>metagenomes</taxon>
        <taxon>ecological metagenomes</taxon>
    </lineage>
</organism>
<accession>A0A645CIX8</accession>
<protein>
    <submittedName>
        <fullName evidence="2">Uncharacterized protein</fullName>
    </submittedName>
</protein>
<dbReference type="AlphaFoldDB" id="A0A645CIX8"/>
<evidence type="ECO:0000256" key="1">
    <source>
        <dbReference type="SAM" id="Phobius"/>
    </source>
</evidence>
<feature type="transmembrane region" description="Helical" evidence="1">
    <location>
        <begin position="62"/>
        <end position="79"/>
    </location>
</feature>
<feature type="transmembrane region" description="Helical" evidence="1">
    <location>
        <begin position="115"/>
        <end position="141"/>
    </location>
</feature>
<gene>
    <name evidence="2" type="ORF">SDC9_123904</name>
</gene>
<proteinExistence type="predicted"/>
<feature type="transmembrane region" description="Helical" evidence="1">
    <location>
        <begin position="6"/>
        <end position="32"/>
    </location>
</feature>